<dbReference type="GO" id="GO:0009252">
    <property type="term" value="P:peptidoglycan biosynthetic process"/>
    <property type="evidence" value="ECO:0007669"/>
    <property type="project" value="UniProtKB-KW"/>
</dbReference>
<dbReference type="GO" id="GO:0071555">
    <property type="term" value="P:cell wall organization"/>
    <property type="evidence" value="ECO:0007669"/>
    <property type="project" value="UniProtKB-KW"/>
</dbReference>
<evidence type="ECO:0000313" key="23">
    <source>
        <dbReference type="EMBL" id="OPG17562.1"/>
    </source>
</evidence>
<gene>
    <name evidence="23" type="ORF">B2M26_00950</name>
</gene>
<keyword evidence="4" id="KW-0132">Cell division</keyword>
<feature type="transmembrane region" description="Helical" evidence="22">
    <location>
        <begin position="147"/>
        <end position="163"/>
    </location>
</feature>
<feature type="transmembrane region" description="Helical" evidence="22">
    <location>
        <begin position="308"/>
        <end position="333"/>
    </location>
</feature>
<evidence type="ECO:0000256" key="1">
    <source>
        <dbReference type="ARBA" id="ARBA00004651"/>
    </source>
</evidence>
<evidence type="ECO:0000256" key="8">
    <source>
        <dbReference type="ARBA" id="ARBA00022960"/>
    </source>
</evidence>
<dbReference type="GO" id="GO:0008955">
    <property type="term" value="F:peptidoglycan glycosyltransferase activity"/>
    <property type="evidence" value="ECO:0007669"/>
    <property type="project" value="UniProtKB-EC"/>
</dbReference>
<keyword evidence="7 22" id="KW-0812">Transmembrane</keyword>
<reference evidence="23 24" key="1">
    <citation type="submission" date="2017-02" db="EMBL/GenBank/DDBJ databases">
        <title>Draft genome of Acidibacillus ferrooxidans Huett2.</title>
        <authorList>
            <person name="Schopf S."/>
        </authorList>
    </citation>
    <scope>NUCLEOTIDE SEQUENCE [LARGE SCALE GENOMIC DNA]</scope>
    <source>
        <strain evidence="23 24">Huett2</strain>
    </source>
</reference>
<keyword evidence="13" id="KW-0961">Cell wall biogenesis/degradation</keyword>
<organism evidence="23 24">
    <name type="scientific">Ferroacidibacillus organovorans</name>
    <dbReference type="NCBI Taxonomy" id="1765683"/>
    <lineage>
        <taxon>Bacteria</taxon>
        <taxon>Bacillati</taxon>
        <taxon>Bacillota</taxon>
        <taxon>Bacilli</taxon>
        <taxon>Bacillales</taxon>
        <taxon>Alicyclobacillaceae</taxon>
        <taxon>Ferroacidibacillus</taxon>
    </lineage>
</organism>
<dbReference type="GO" id="GO:0032153">
    <property type="term" value="C:cell division site"/>
    <property type="evidence" value="ECO:0007669"/>
    <property type="project" value="TreeGrafter"/>
</dbReference>
<evidence type="ECO:0000256" key="12">
    <source>
        <dbReference type="ARBA" id="ARBA00023306"/>
    </source>
</evidence>
<feature type="transmembrane region" description="Helical" evidence="22">
    <location>
        <begin position="169"/>
        <end position="187"/>
    </location>
</feature>
<dbReference type="OrthoDB" id="9768187at2"/>
<feature type="transmembrane region" description="Helical" evidence="22">
    <location>
        <begin position="192"/>
        <end position="209"/>
    </location>
</feature>
<evidence type="ECO:0000256" key="14">
    <source>
        <dbReference type="ARBA" id="ARBA00032370"/>
    </source>
</evidence>
<feature type="transmembrane region" description="Helical" evidence="22">
    <location>
        <begin position="15"/>
        <end position="38"/>
    </location>
</feature>
<comment type="caution">
    <text evidence="23">The sequence shown here is derived from an EMBL/GenBank/DDBJ whole genome shotgun (WGS) entry which is preliminary data.</text>
</comment>
<evidence type="ECO:0000256" key="20">
    <source>
        <dbReference type="ARBA" id="ARBA00049902"/>
    </source>
</evidence>
<keyword evidence="8" id="KW-0133">Cell shape</keyword>
<feature type="transmembrane region" description="Helical" evidence="22">
    <location>
        <begin position="270"/>
        <end position="296"/>
    </location>
</feature>
<dbReference type="EMBL" id="MWPS01000002">
    <property type="protein sequence ID" value="OPG17562.1"/>
    <property type="molecule type" value="Genomic_DNA"/>
</dbReference>
<evidence type="ECO:0000256" key="6">
    <source>
        <dbReference type="ARBA" id="ARBA00022679"/>
    </source>
</evidence>
<dbReference type="Proteomes" id="UP000190229">
    <property type="component" value="Unassembled WGS sequence"/>
</dbReference>
<feature type="transmembrane region" description="Helical" evidence="22">
    <location>
        <begin position="82"/>
        <end position="99"/>
    </location>
</feature>
<keyword evidence="24" id="KW-1185">Reference proteome</keyword>
<comment type="function">
    <text evidence="21">Peptidoglycan polymerase that is essential for cell division.</text>
</comment>
<dbReference type="GO" id="GO:0008360">
    <property type="term" value="P:regulation of cell shape"/>
    <property type="evidence" value="ECO:0007669"/>
    <property type="project" value="UniProtKB-KW"/>
</dbReference>
<comment type="subcellular location">
    <subcellularLocation>
        <location evidence="1">Cell membrane</location>
        <topology evidence="1">Multi-pass membrane protein</topology>
    </subcellularLocation>
</comment>
<feature type="transmembrane region" description="Helical" evidence="22">
    <location>
        <begin position="119"/>
        <end position="135"/>
    </location>
</feature>
<keyword evidence="11 22" id="KW-0472">Membrane</keyword>
<evidence type="ECO:0000256" key="2">
    <source>
        <dbReference type="ARBA" id="ARBA00004752"/>
    </source>
</evidence>
<evidence type="ECO:0000256" key="18">
    <source>
        <dbReference type="ARBA" id="ARBA00041418"/>
    </source>
</evidence>
<keyword evidence="3" id="KW-1003">Cell membrane</keyword>
<dbReference type="EC" id="2.4.99.28" evidence="19"/>
<evidence type="ECO:0000256" key="11">
    <source>
        <dbReference type="ARBA" id="ARBA00023136"/>
    </source>
</evidence>
<keyword evidence="10 22" id="KW-1133">Transmembrane helix</keyword>
<dbReference type="InterPro" id="IPR013437">
    <property type="entry name" value="FtsW"/>
</dbReference>
<evidence type="ECO:0000256" key="4">
    <source>
        <dbReference type="ARBA" id="ARBA00022618"/>
    </source>
</evidence>
<dbReference type="RefSeq" id="WP_079289696.1">
    <property type="nucleotide sequence ID" value="NZ_LSUQ01000001.1"/>
</dbReference>
<dbReference type="GO" id="GO:0015648">
    <property type="term" value="F:lipid-linked peptidoglycan transporter activity"/>
    <property type="evidence" value="ECO:0007669"/>
    <property type="project" value="TreeGrafter"/>
</dbReference>
<protein>
    <recommendedName>
        <fullName evidence="17">Probable peptidoglycan glycosyltransferase FtsW</fullName>
        <ecNumber evidence="19">2.4.99.28</ecNumber>
    </recommendedName>
    <alternativeName>
        <fullName evidence="18">Cell division protein FtsW</fullName>
    </alternativeName>
    <alternativeName>
        <fullName evidence="15">Cell wall polymerase</fullName>
    </alternativeName>
    <alternativeName>
        <fullName evidence="14">Peptidoglycan polymerase</fullName>
    </alternativeName>
</protein>
<dbReference type="InterPro" id="IPR018365">
    <property type="entry name" value="Cell_cycle_FtsW-rel_CS"/>
</dbReference>
<evidence type="ECO:0000256" key="22">
    <source>
        <dbReference type="SAM" id="Phobius"/>
    </source>
</evidence>
<comment type="catalytic activity">
    <reaction evidence="20">
        <text>[GlcNAc-(1-&gt;4)-Mur2Ac(oyl-L-Ala-gamma-D-Glu-L-Lys-D-Ala-D-Ala)](n)-di-trans,octa-cis-undecaprenyl diphosphate + beta-D-GlcNAc-(1-&gt;4)-Mur2Ac(oyl-L-Ala-gamma-D-Glu-L-Lys-D-Ala-D-Ala)-di-trans,octa-cis-undecaprenyl diphosphate = [GlcNAc-(1-&gt;4)-Mur2Ac(oyl-L-Ala-gamma-D-Glu-L-Lys-D-Ala-D-Ala)](n+1)-di-trans,octa-cis-undecaprenyl diphosphate + di-trans,octa-cis-undecaprenyl diphosphate + H(+)</text>
        <dbReference type="Rhea" id="RHEA:23708"/>
        <dbReference type="Rhea" id="RHEA-COMP:9602"/>
        <dbReference type="Rhea" id="RHEA-COMP:9603"/>
        <dbReference type="ChEBI" id="CHEBI:15378"/>
        <dbReference type="ChEBI" id="CHEBI:58405"/>
        <dbReference type="ChEBI" id="CHEBI:60033"/>
        <dbReference type="ChEBI" id="CHEBI:78435"/>
        <dbReference type="EC" id="2.4.99.28"/>
    </reaction>
</comment>
<keyword evidence="12" id="KW-0131">Cell cycle</keyword>
<keyword evidence="5" id="KW-0328">Glycosyltransferase</keyword>
<evidence type="ECO:0000256" key="21">
    <source>
        <dbReference type="ARBA" id="ARBA00049966"/>
    </source>
</evidence>
<name>A0A1V4EXI1_9BACL</name>
<dbReference type="PANTHER" id="PTHR30474">
    <property type="entry name" value="CELL CYCLE PROTEIN"/>
    <property type="match status" value="1"/>
</dbReference>
<evidence type="ECO:0000256" key="13">
    <source>
        <dbReference type="ARBA" id="ARBA00023316"/>
    </source>
</evidence>
<evidence type="ECO:0000256" key="16">
    <source>
        <dbReference type="ARBA" id="ARBA00038053"/>
    </source>
</evidence>
<evidence type="ECO:0000256" key="9">
    <source>
        <dbReference type="ARBA" id="ARBA00022984"/>
    </source>
</evidence>
<evidence type="ECO:0000256" key="17">
    <source>
        <dbReference type="ARBA" id="ARBA00041185"/>
    </source>
</evidence>
<evidence type="ECO:0000256" key="5">
    <source>
        <dbReference type="ARBA" id="ARBA00022676"/>
    </source>
</evidence>
<comment type="similarity">
    <text evidence="16">Belongs to the SEDS family. FtsW subfamily.</text>
</comment>
<dbReference type="PANTHER" id="PTHR30474:SF2">
    <property type="entry name" value="PEPTIDOGLYCAN GLYCOSYLTRANSFERASE FTSW-RELATED"/>
    <property type="match status" value="1"/>
</dbReference>
<dbReference type="NCBIfam" id="TIGR02614">
    <property type="entry name" value="ftsW"/>
    <property type="match status" value="1"/>
</dbReference>
<evidence type="ECO:0000256" key="15">
    <source>
        <dbReference type="ARBA" id="ARBA00033270"/>
    </source>
</evidence>
<evidence type="ECO:0000313" key="24">
    <source>
        <dbReference type="Proteomes" id="UP000190229"/>
    </source>
</evidence>
<evidence type="ECO:0000256" key="19">
    <source>
        <dbReference type="ARBA" id="ARBA00044770"/>
    </source>
</evidence>
<feature type="transmembrane region" description="Helical" evidence="22">
    <location>
        <begin position="345"/>
        <end position="366"/>
    </location>
</feature>
<proteinExistence type="inferred from homology"/>
<dbReference type="PROSITE" id="PS00428">
    <property type="entry name" value="FTSW_RODA_SPOVE"/>
    <property type="match status" value="1"/>
</dbReference>
<evidence type="ECO:0000256" key="7">
    <source>
        <dbReference type="ARBA" id="ARBA00022692"/>
    </source>
</evidence>
<keyword evidence="6" id="KW-0808">Transferase</keyword>
<evidence type="ECO:0000256" key="3">
    <source>
        <dbReference type="ARBA" id="ARBA00022475"/>
    </source>
</evidence>
<keyword evidence="9" id="KW-0573">Peptidoglycan synthesis</keyword>
<comment type="pathway">
    <text evidence="2">Cell wall biogenesis; peptidoglycan biosynthesis.</text>
</comment>
<dbReference type="InterPro" id="IPR001182">
    <property type="entry name" value="FtsW/RodA"/>
</dbReference>
<evidence type="ECO:0000256" key="10">
    <source>
        <dbReference type="ARBA" id="ARBA00022989"/>
    </source>
</evidence>
<feature type="transmembrane region" description="Helical" evidence="22">
    <location>
        <begin position="50"/>
        <end position="70"/>
    </location>
</feature>
<accession>A0A1V4EXI1</accession>
<dbReference type="GO" id="GO:0005886">
    <property type="term" value="C:plasma membrane"/>
    <property type="evidence" value="ECO:0007669"/>
    <property type="project" value="UniProtKB-SubCell"/>
</dbReference>
<dbReference type="AlphaFoldDB" id="A0A1V4EXI1"/>
<dbReference type="GO" id="GO:0051301">
    <property type="term" value="P:cell division"/>
    <property type="evidence" value="ECO:0007669"/>
    <property type="project" value="UniProtKB-KW"/>
</dbReference>
<dbReference type="Pfam" id="PF01098">
    <property type="entry name" value="FTSW_RODA_SPOVE"/>
    <property type="match status" value="1"/>
</dbReference>
<sequence>MEVGIIVKHKPDFQLFFITLCLVAFGLVMVYSSSMVYALQVVGSSSSYFFRHQLLSAGIGLTGMFILMNVPPAFFNKHARKITLVILLCLILVLIPHVGHQSQNVRRWLGPPSLLFQPSEFSLLTILIYASYIFAKRRDQIHSFKKGVIPPFLMIGLQTFLILKEPDMGTSMLLLLSGLAVMFAAGIRFRHMAVLAAFLVPVLFLFIYMQRYRAQRLLVFLHPFSPKYANQGGYQLIQSFIAIYHGGWFGKGLGRGIQPFGYLPVPHADFIFAVIVEELGLVGAFAVLLAFSFFIWRGMKIATSLEDRFSSLLAIGIVSMITWGVIINVGAVSGLLPVTGIPLPFISYGGTALIVKLWSVGILLSLSRYTRPLSLHGVEREASPIDFESMKMKQKRMRARRQNNQQSAKRS</sequence>